<dbReference type="EMBL" id="KN832993">
    <property type="protein sequence ID" value="KIM82761.1"/>
    <property type="molecule type" value="Genomic_DNA"/>
</dbReference>
<feature type="non-terminal residue" evidence="1">
    <location>
        <position position="1"/>
    </location>
</feature>
<accession>A0A0C3FW32</accession>
<reference evidence="1 2" key="1">
    <citation type="submission" date="2014-04" db="EMBL/GenBank/DDBJ databases">
        <authorList>
            <consortium name="DOE Joint Genome Institute"/>
            <person name="Kuo A."/>
            <person name="Tarkka M."/>
            <person name="Buscot F."/>
            <person name="Kohler A."/>
            <person name="Nagy L.G."/>
            <person name="Floudas D."/>
            <person name="Copeland A."/>
            <person name="Barry K.W."/>
            <person name="Cichocki N."/>
            <person name="Veneault-Fourrey C."/>
            <person name="LaButti K."/>
            <person name="Lindquist E.A."/>
            <person name="Lipzen A."/>
            <person name="Lundell T."/>
            <person name="Morin E."/>
            <person name="Murat C."/>
            <person name="Sun H."/>
            <person name="Tunlid A."/>
            <person name="Henrissat B."/>
            <person name="Grigoriev I.V."/>
            <person name="Hibbett D.S."/>
            <person name="Martin F."/>
            <person name="Nordberg H.P."/>
            <person name="Cantor M.N."/>
            <person name="Hua S.X."/>
        </authorList>
    </citation>
    <scope>NUCLEOTIDE SEQUENCE [LARGE SCALE GENOMIC DNA]</scope>
    <source>
        <strain evidence="1 2">F 1598</strain>
    </source>
</reference>
<evidence type="ECO:0000313" key="2">
    <source>
        <dbReference type="Proteomes" id="UP000054166"/>
    </source>
</evidence>
<gene>
    <name evidence="1" type="ORF">PILCRDRAFT_29984</name>
</gene>
<dbReference type="Proteomes" id="UP000054166">
    <property type="component" value="Unassembled WGS sequence"/>
</dbReference>
<dbReference type="STRING" id="765440.A0A0C3FW32"/>
<proteinExistence type="predicted"/>
<dbReference type="AlphaFoldDB" id="A0A0C3FW32"/>
<name>A0A0C3FW32_PILCF</name>
<organism evidence="1 2">
    <name type="scientific">Piloderma croceum (strain F 1598)</name>
    <dbReference type="NCBI Taxonomy" id="765440"/>
    <lineage>
        <taxon>Eukaryota</taxon>
        <taxon>Fungi</taxon>
        <taxon>Dikarya</taxon>
        <taxon>Basidiomycota</taxon>
        <taxon>Agaricomycotina</taxon>
        <taxon>Agaricomycetes</taxon>
        <taxon>Agaricomycetidae</taxon>
        <taxon>Atheliales</taxon>
        <taxon>Atheliaceae</taxon>
        <taxon>Piloderma</taxon>
    </lineage>
</organism>
<reference evidence="2" key="2">
    <citation type="submission" date="2015-01" db="EMBL/GenBank/DDBJ databases">
        <title>Evolutionary Origins and Diversification of the Mycorrhizal Mutualists.</title>
        <authorList>
            <consortium name="DOE Joint Genome Institute"/>
            <consortium name="Mycorrhizal Genomics Consortium"/>
            <person name="Kohler A."/>
            <person name="Kuo A."/>
            <person name="Nagy L.G."/>
            <person name="Floudas D."/>
            <person name="Copeland A."/>
            <person name="Barry K.W."/>
            <person name="Cichocki N."/>
            <person name="Veneault-Fourrey C."/>
            <person name="LaButti K."/>
            <person name="Lindquist E.A."/>
            <person name="Lipzen A."/>
            <person name="Lundell T."/>
            <person name="Morin E."/>
            <person name="Murat C."/>
            <person name="Riley R."/>
            <person name="Ohm R."/>
            <person name="Sun H."/>
            <person name="Tunlid A."/>
            <person name="Henrissat B."/>
            <person name="Grigoriev I.V."/>
            <person name="Hibbett D.S."/>
            <person name="Martin F."/>
        </authorList>
    </citation>
    <scope>NUCLEOTIDE SEQUENCE [LARGE SCALE GENOMIC DNA]</scope>
    <source>
        <strain evidence="2">F 1598</strain>
    </source>
</reference>
<dbReference type="HOGENOM" id="CLU_169149_0_0_1"/>
<evidence type="ECO:0000313" key="1">
    <source>
        <dbReference type="EMBL" id="KIM82761.1"/>
    </source>
</evidence>
<feature type="non-terminal residue" evidence="1">
    <location>
        <position position="71"/>
    </location>
</feature>
<protein>
    <submittedName>
        <fullName evidence="1">Uncharacterized protein</fullName>
    </submittedName>
</protein>
<keyword evidence="2" id="KW-1185">Reference proteome</keyword>
<dbReference type="OrthoDB" id="3223042at2759"/>
<dbReference type="InParanoid" id="A0A0C3FW32"/>
<sequence>IDLYKDILHAVEDLVTCPYTNEAFSELLAKIQAAIDHLNLEGYANLKHWVAKFDKHIEGILLQRLVHIIKV</sequence>